<keyword evidence="4" id="KW-1185">Reference proteome</keyword>
<reference evidence="3 4" key="1">
    <citation type="submission" date="2015-04" db="EMBL/GenBank/DDBJ databases">
        <title>Complete genome sequence of Schizopora paradoxa KUC8140, a cosmopolitan wood degrader in East Asia.</title>
        <authorList>
            <consortium name="DOE Joint Genome Institute"/>
            <person name="Min B."/>
            <person name="Park H."/>
            <person name="Jang Y."/>
            <person name="Kim J.-J."/>
            <person name="Kim K.H."/>
            <person name="Pangilinan J."/>
            <person name="Lipzen A."/>
            <person name="Riley R."/>
            <person name="Grigoriev I.V."/>
            <person name="Spatafora J.W."/>
            <person name="Choi I.-G."/>
        </authorList>
    </citation>
    <scope>NUCLEOTIDE SEQUENCE [LARGE SCALE GENOMIC DNA]</scope>
    <source>
        <strain evidence="3 4">KUC8140</strain>
    </source>
</reference>
<dbReference type="OrthoDB" id="3027208at2759"/>
<sequence length="325" mass="37269">MPPKRRAANETSSTKKAKRKKSKPSGPPPHDKLWFSDGSIVLETDVHLYRVHKSMLAKYSTVLSDMFEIPSGDSNSDCWEDSDVPIVKMVGDKDDEVCVLLEALYDRNFGDTLHELEIPALTSLLSISTKYDFQDIQADVMQFLLTRFPNKLEDFVKTRNLWNSYDIDEVFALLVVAHRSDALKILPALYYLCARFPLETILDYLPTLPPDCMRSLLLGRDWLYEVAHRITQRSILSMQVGVQSRTDVTMQCSEKLRARLSESSITLVFDMPDRGILEGVNVKHSGICNGCTDRYIGLLGRLKAFYWDHLPQKFLNKNWKELNRT</sequence>
<dbReference type="EMBL" id="KQ086153">
    <property type="protein sequence ID" value="KLO07217.1"/>
    <property type="molecule type" value="Genomic_DNA"/>
</dbReference>
<name>A0A0H2R780_9AGAM</name>
<evidence type="ECO:0000313" key="3">
    <source>
        <dbReference type="EMBL" id="KLO07217.1"/>
    </source>
</evidence>
<dbReference type="Gene3D" id="3.30.710.10">
    <property type="entry name" value="Potassium Channel Kv1.1, Chain A"/>
    <property type="match status" value="1"/>
</dbReference>
<dbReference type="InterPro" id="IPR000210">
    <property type="entry name" value="BTB/POZ_dom"/>
</dbReference>
<dbReference type="Proteomes" id="UP000053477">
    <property type="component" value="Unassembled WGS sequence"/>
</dbReference>
<dbReference type="AlphaFoldDB" id="A0A0H2R780"/>
<dbReference type="PROSITE" id="PS50097">
    <property type="entry name" value="BTB"/>
    <property type="match status" value="1"/>
</dbReference>
<dbReference type="SUPFAM" id="SSF54695">
    <property type="entry name" value="POZ domain"/>
    <property type="match status" value="1"/>
</dbReference>
<dbReference type="InParanoid" id="A0A0H2R780"/>
<gene>
    <name evidence="3" type="ORF">SCHPADRAFT_945466</name>
</gene>
<evidence type="ECO:0000313" key="4">
    <source>
        <dbReference type="Proteomes" id="UP000053477"/>
    </source>
</evidence>
<accession>A0A0H2R780</accession>
<evidence type="ECO:0000256" key="1">
    <source>
        <dbReference type="SAM" id="MobiDB-lite"/>
    </source>
</evidence>
<proteinExistence type="predicted"/>
<evidence type="ECO:0000259" key="2">
    <source>
        <dbReference type="PROSITE" id="PS50097"/>
    </source>
</evidence>
<dbReference type="InterPro" id="IPR011333">
    <property type="entry name" value="SKP1/BTB/POZ_sf"/>
</dbReference>
<organism evidence="3 4">
    <name type="scientific">Schizopora paradoxa</name>
    <dbReference type="NCBI Taxonomy" id="27342"/>
    <lineage>
        <taxon>Eukaryota</taxon>
        <taxon>Fungi</taxon>
        <taxon>Dikarya</taxon>
        <taxon>Basidiomycota</taxon>
        <taxon>Agaricomycotina</taxon>
        <taxon>Agaricomycetes</taxon>
        <taxon>Hymenochaetales</taxon>
        <taxon>Schizoporaceae</taxon>
        <taxon>Schizopora</taxon>
    </lineage>
</organism>
<feature type="domain" description="BTB" evidence="2">
    <location>
        <begin position="36"/>
        <end position="106"/>
    </location>
</feature>
<protein>
    <recommendedName>
        <fullName evidence="2">BTB domain-containing protein</fullName>
    </recommendedName>
</protein>
<feature type="region of interest" description="Disordered" evidence="1">
    <location>
        <begin position="1"/>
        <end position="32"/>
    </location>
</feature>